<evidence type="ECO:0000256" key="7">
    <source>
        <dbReference type="RuleBase" id="RU000382"/>
    </source>
</evidence>
<evidence type="ECO:0000256" key="5">
    <source>
        <dbReference type="ARBA" id="ARBA00023239"/>
    </source>
</evidence>
<dbReference type="PANTHER" id="PTHR45677:SF8">
    <property type="entry name" value="CYSTEINE SULFINIC ACID DECARBOXYLASE"/>
    <property type="match status" value="1"/>
</dbReference>
<keyword evidence="8" id="KW-0808">Transferase</keyword>
<dbReference type="GO" id="GO:0016831">
    <property type="term" value="F:carboxy-lyase activity"/>
    <property type="evidence" value="ECO:0007669"/>
    <property type="project" value="UniProtKB-KW"/>
</dbReference>
<dbReference type="PANTHER" id="PTHR45677">
    <property type="entry name" value="GLUTAMATE DECARBOXYLASE-RELATED"/>
    <property type="match status" value="1"/>
</dbReference>
<organism evidence="8 9">
    <name type="scientific">SAR86 cluster bacterium</name>
    <dbReference type="NCBI Taxonomy" id="2030880"/>
    <lineage>
        <taxon>Bacteria</taxon>
        <taxon>Pseudomonadati</taxon>
        <taxon>Pseudomonadota</taxon>
        <taxon>Gammaproteobacteria</taxon>
        <taxon>SAR86 cluster</taxon>
    </lineage>
</organism>
<evidence type="ECO:0000256" key="4">
    <source>
        <dbReference type="ARBA" id="ARBA00022898"/>
    </source>
</evidence>
<gene>
    <name evidence="8" type="ORF">COC19_05375</name>
</gene>
<accession>A0A2A4MLC8</accession>
<evidence type="ECO:0000256" key="6">
    <source>
        <dbReference type="PIRSR" id="PIRSR602129-50"/>
    </source>
</evidence>
<dbReference type="InterPro" id="IPR015421">
    <property type="entry name" value="PyrdxlP-dep_Trfase_major"/>
</dbReference>
<reference evidence="9" key="1">
    <citation type="submission" date="2017-08" db="EMBL/GenBank/DDBJ databases">
        <title>A dynamic microbial community with high functional redundancy inhabits the cold, oxic subseafloor aquifer.</title>
        <authorList>
            <person name="Tully B.J."/>
            <person name="Wheat C.G."/>
            <person name="Glazer B.T."/>
            <person name="Huber J.A."/>
        </authorList>
    </citation>
    <scope>NUCLEOTIDE SEQUENCE [LARGE SCALE GENOMIC DNA]</scope>
</reference>
<keyword evidence="8" id="KW-0032">Aminotransferase</keyword>
<feature type="modified residue" description="N6-(pyridoxal phosphate)lysine" evidence="6">
    <location>
        <position position="294"/>
    </location>
</feature>
<evidence type="ECO:0000313" key="9">
    <source>
        <dbReference type="Proteomes" id="UP000218172"/>
    </source>
</evidence>
<evidence type="ECO:0000313" key="8">
    <source>
        <dbReference type="EMBL" id="PCH60841.1"/>
    </source>
</evidence>
<dbReference type="GO" id="GO:0030170">
    <property type="term" value="F:pyridoxal phosphate binding"/>
    <property type="evidence" value="ECO:0007669"/>
    <property type="project" value="InterPro"/>
</dbReference>
<keyword evidence="4 6" id="KW-0663">Pyridoxal phosphate</keyword>
<keyword evidence="5 7" id="KW-0456">Lyase</keyword>
<dbReference type="GO" id="GO:0008483">
    <property type="term" value="F:transaminase activity"/>
    <property type="evidence" value="ECO:0007669"/>
    <property type="project" value="UniProtKB-KW"/>
</dbReference>
<dbReference type="Gene3D" id="3.40.640.10">
    <property type="entry name" value="Type I PLP-dependent aspartate aminotransferase-like (Major domain)"/>
    <property type="match status" value="1"/>
</dbReference>
<dbReference type="EMBL" id="NVQR01000080">
    <property type="protein sequence ID" value="PCH60841.1"/>
    <property type="molecule type" value="Genomic_DNA"/>
</dbReference>
<sequence length="295" mass="31428">MNAQEEFQAVLQAAVQQAVQWRNEGPSIPAIPPASAAQLRELFDIGLPENGRDPLKVIQSLADAAVPGLVSNTHSNFFAWVMGSSDPLGVAADVLTSAWGQNSGMYQTAPSSAICEEIVSKWLLELLSLPPSCSMAFTSGATMASFICLAAARSEVLARIDYDLEQEGLTGAPAIGVFLGEQAHATILAGLRYLGFGSKQLIKIAVDDQGRMLANDLEAKITAFSGPKIIIAQAGHINSGAFDPFEEICLIARIHDAWVHVDGAFGLWAQAVPKLKSLCKGVEQADSWTVDGHKW</sequence>
<evidence type="ECO:0000256" key="1">
    <source>
        <dbReference type="ARBA" id="ARBA00001933"/>
    </source>
</evidence>
<name>A0A2A4MLC8_9GAMM</name>
<proteinExistence type="inferred from homology"/>
<dbReference type="SUPFAM" id="SSF53383">
    <property type="entry name" value="PLP-dependent transferases"/>
    <property type="match status" value="1"/>
</dbReference>
<evidence type="ECO:0000256" key="3">
    <source>
        <dbReference type="ARBA" id="ARBA00022793"/>
    </source>
</evidence>
<dbReference type="GO" id="GO:0019752">
    <property type="term" value="P:carboxylic acid metabolic process"/>
    <property type="evidence" value="ECO:0007669"/>
    <property type="project" value="InterPro"/>
</dbReference>
<dbReference type="Gene3D" id="3.90.1150.170">
    <property type="match status" value="1"/>
</dbReference>
<evidence type="ECO:0000256" key="2">
    <source>
        <dbReference type="ARBA" id="ARBA00009533"/>
    </source>
</evidence>
<comment type="cofactor">
    <cofactor evidence="1 6 7">
        <name>pyridoxal 5'-phosphate</name>
        <dbReference type="ChEBI" id="CHEBI:597326"/>
    </cofactor>
</comment>
<dbReference type="Proteomes" id="UP000218172">
    <property type="component" value="Unassembled WGS sequence"/>
</dbReference>
<dbReference type="InterPro" id="IPR002129">
    <property type="entry name" value="PyrdxlP-dep_de-COase"/>
</dbReference>
<dbReference type="InterPro" id="IPR015424">
    <property type="entry name" value="PyrdxlP-dep_Trfase"/>
</dbReference>
<feature type="non-terminal residue" evidence="8">
    <location>
        <position position="295"/>
    </location>
</feature>
<keyword evidence="3" id="KW-0210">Decarboxylase</keyword>
<comment type="caution">
    <text evidence="8">The sequence shown here is derived from an EMBL/GenBank/DDBJ whole genome shotgun (WGS) entry which is preliminary data.</text>
</comment>
<dbReference type="AlphaFoldDB" id="A0A2A4MLC8"/>
<dbReference type="Pfam" id="PF00282">
    <property type="entry name" value="Pyridoxal_deC"/>
    <property type="match status" value="1"/>
</dbReference>
<protein>
    <submittedName>
        <fullName evidence="8">Aspartate aminotransferase family protein</fullName>
    </submittedName>
</protein>
<comment type="similarity">
    <text evidence="2 7">Belongs to the group II decarboxylase family.</text>
</comment>
<dbReference type="GO" id="GO:0005737">
    <property type="term" value="C:cytoplasm"/>
    <property type="evidence" value="ECO:0007669"/>
    <property type="project" value="TreeGrafter"/>
</dbReference>